<proteinExistence type="predicted"/>
<dbReference type="Pfam" id="PF13559">
    <property type="entry name" value="DUF4129"/>
    <property type="match status" value="1"/>
</dbReference>
<gene>
    <name evidence="4" type="ORF">ABID49_001226</name>
</gene>
<protein>
    <submittedName>
        <fullName evidence="4">Lysylphosphatidylglycerol synthetase-like protein (DUF2156 family)</fullName>
    </submittedName>
</protein>
<feature type="transmembrane region" description="Helical" evidence="2">
    <location>
        <begin position="192"/>
        <end position="211"/>
    </location>
</feature>
<comment type="caution">
    <text evidence="4">The sequence shown here is derived from an EMBL/GenBank/DDBJ whole genome shotgun (WGS) entry which is preliminary data.</text>
</comment>
<feature type="transmembrane region" description="Helical" evidence="2">
    <location>
        <begin position="133"/>
        <end position="151"/>
    </location>
</feature>
<keyword evidence="5" id="KW-1185">Reference proteome</keyword>
<keyword evidence="2" id="KW-0472">Membrane</keyword>
<evidence type="ECO:0000313" key="5">
    <source>
        <dbReference type="Proteomes" id="UP001549099"/>
    </source>
</evidence>
<keyword evidence="2" id="KW-1133">Transmembrane helix</keyword>
<feature type="domain" description="Protein-glutamine gamma-glutamyltransferase-like C-terminal" evidence="3">
    <location>
        <begin position="327"/>
        <end position="389"/>
    </location>
</feature>
<keyword evidence="2" id="KW-0812">Transmembrane</keyword>
<feature type="transmembrane region" description="Helical" evidence="2">
    <location>
        <begin position="62"/>
        <end position="94"/>
    </location>
</feature>
<feature type="region of interest" description="Disordered" evidence="1">
    <location>
        <begin position="294"/>
        <end position="322"/>
    </location>
</feature>
<dbReference type="EMBL" id="JBEPLW010000006">
    <property type="protein sequence ID" value="MET3575341.1"/>
    <property type="molecule type" value="Genomic_DNA"/>
</dbReference>
<feature type="transmembrane region" description="Helical" evidence="2">
    <location>
        <begin position="166"/>
        <end position="185"/>
    </location>
</feature>
<evidence type="ECO:0000313" key="4">
    <source>
        <dbReference type="EMBL" id="MET3575341.1"/>
    </source>
</evidence>
<feature type="transmembrane region" description="Helical" evidence="2">
    <location>
        <begin position="37"/>
        <end position="55"/>
    </location>
</feature>
<evidence type="ECO:0000256" key="2">
    <source>
        <dbReference type="SAM" id="Phobius"/>
    </source>
</evidence>
<feature type="region of interest" description="Disordered" evidence="1">
    <location>
        <begin position="232"/>
        <end position="251"/>
    </location>
</feature>
<sequence>MKDPRMTAIRLAALILEFTAVYIFSAPPYLFQDELPPAWPVILALLAGGAGYFPLRRKNALLAALVALVLAFLAGMTCGLSLGFSLILAVVAVWRFGAFASGGPHDTELAAALLSAGYGLAAFFLIGGEAGDALLKVLILQFGFAVFVRVAKTVLQTGQGGSKQDGVLAVLAAAAVLFAAAVLNLGPIMSRLAVPAAWLMSVLGSLVGWAASPFLQAAEPLLDLLNEKQEQIDSGQPDAGEAGEQEDFQFTGGDGLPDHPWAAVVFFILLLIVAAAVTLYLVHRYRAARSMQRPDVLPESRVPAESPGRRSPRSRRPSDPVRREVFRLERKMSHAGRGRRAGQTFGEWLADLGADRETADVLEGLYVRVRYGEGPATTEETKEFRRLIRRLG</sequence>
<evidence type="ECO:0000256" key="1">
    <source>
        <dbReference type="SAM" id="MobiDB-lite"/>
    </source>
</evidence>
<accession>A0ABV2GAP9</accession>
<feature type="transmembrane region" description="Helical" evidence="2">
    <location>
        <begin position="12"/>
        <end position="31"/>
    </location>
</feature>
<feature type="transmembrane region" description="Helical" evidence="2">
    <location>
        <begin position="109"/>
        <end position="126"/>
    </location>
</feature>
<name>A0ABV2GAP9_9BACL</name>
<dbReference type="Proteomes" id="UP001549099">
    <property type="component" value="Unassembled WGS sequence"/>
</dbReference>
<evidence type="ECO:0000259" key="3">
    <source>
        <dbReference type="Pfam" id="PF13559"/>
    </source>
</evidence>
<feature type="transmembrane region" description="Helical" evidence="2">
    <location>
        <begin position="261"/>
        <end position="282"/>
    </location>
</feature>
<dbReference type="InterPro" id="IPR025403">
    <property type="entry name" value="TgpA-like_C"/>
</dbReference>
<reference evidence="4 5" key="1">
    <citation type="submission" date="2024-06" db="EMBL/GenBank/DDBJ databases">
        <title>Genomic Encyclopedia of Type Strains, Phase IV (KMG-IV): sequencing the most valuable type-strain genomes for metagenomic binning, comparative biology and taxonomic classification.</title>
        <authorList>
            <person name="Goeker M."/>
        </authorList>
    </citation>
    <scope>NUCLEOTIDE SEQUENCE [LARGE SCALE GENOMIC DNA]</scope>
    <source>
        <strain evidence="4 5">DSM 26128</strain>
    </source>
</reference>
<organism evidence="4 5">
    <name type="scientific">Bhargavaea ullalensis</name>
    <dbReference type="NCBI Taxonomy" id="1265685"/>
    <lineage>
        <taxon>Bacteria</taxon>
        <taxon>Bacillati</taxon>
        <taxon>Bacillota</taxon>
        <taxon>Bacilli</taxon>
        <taxon>Bacillales</taxon>
        <taxon>Caryophanaceae</taxon>
        <taxon>Bhargavaea</taxon>
    </lineage>
</organism>
<dbReference type="RefSeq" id="WP_354196413.1">
    <property type="nucleotide sequence ID" value="NZ_JBEPLW010000006.1"/>
</dbReference>